<gene>
    <name evidence="1" type="ORF">SAMN04489751_0484</name>
</gene>
<sequence length="213" mass="24544">MSFFPHPRQNGDMPRDDAMKTILKNHLQTSRNDLMWKLEELSERELRMPQTPTGFNLLGVVKHMTLVEIGYFGDTFGRPWPNPDETFTDEQLESDPQADWYATETETAGSILDFYRRVWVFADETIDTHTLDAQGTVPHWRPEKAAVSLQQMMVHVIVDLTRHLGQVDIVRESIDGQVGLNPRNPNMPEDHKPESGWDWDAYLAKLRTLANNA</sequence>
<dbReference type="Gene3D" id="1.20.120.450">
    <property type="entry name" value="dinb family like domain"/>
    <property type="match status" value="1"/>
</dbReference>
<reference evidence="1" key="1">
    <citation type="submission" date="2016-10" db="EMBL/GenBank/DDBJ databases">
        <authorList>
            <person name="Varghese N."/>
            <person name="Submissions S."/>
        </authorList>
    </citation>
    <scope>NUCLEOTIDE SEQUENCE [LARGE SCALE GENOMIC DNA]</scope>
    <source>
        <strain evidence="1">DSM 22082</strain>
    </source>
</reference>
<dbReference type="STRING" id="629680.SAMN04489751_0484"/>
<name>A0A1H1M1J7_BRESA</name>
<evidence type="ECO:0000313" key="2">
    <source>
        <dbReference type="Proteomes" id="UP000199700"/>
    </source>
</evidence>
<dbReference type="InterPro" id="IPR034660">
    <property type="entry name" value="DinB/YfiT-like"/>
</dbReference>
<dbReference type="Pfam" id="PF04978">
    <property type="entry name" value="MST"/>
    <property type="match status" value="1"/>
</dbReference>
<protein>
    <submittedName>
        <fullName evidence="1">Uncharacterized damage-inducible protein DinB (Forms a four-helix bundle)</fullName>
    </submittedName>
</protein>
<dbReference type="SUPFAM" id="SSF109854">
    <property type="entry name" value="DinB/YfiT-like putative metalloenzymes"/>
    <property type="match status" value="1"/>
</dbReference>
<evidence type="ECO:0000313" key="1">
    <source>
        <dbReference type="EMBL" id="SDR79879.1"/>
    </source>
</evidence>
<dbReference type="InterPro" id="IPR007061">
    <property type="entry name" value="MST-like"/>
</dbReference>
<proteinExistence type="predicted"/>
<dbReference type="Proteomes" id="UP000199700">
    <property type="component" value="Chromosome"/>
</dbReference>
<organism evidence="1 2">
    <name type="scientific">Brevibacterium sandarakinum</name>
    <dbReference type="NCBI Taxonomy" id="629680"/>
    <lineage>
        <taxon>Bacteria</taxon>
        <taxon>Bacillati</taxon>
        <taxon>Actinomycetota</taxon>
        <taxon>Actinomycetes</taxon>
        <taxon>Micrococcales</taxon>
        <taxon>Brevibacteriaceae</taxon>
        <taxon>Brevibacterium</taxon>
    </lineage>
</organism>
<accession>A0A1H1M1J7</accession>
<dbReference type="EMBL" id="LT629739">
    <property type="protein sequence ID" value="SDR79879.1"/>
    <property type="molecule type" value="Genomic_DNA"/>
</dbReference>
<keyword evidence="2" id="KW-1185">Reference proteome</keyword>
<dbReference type="AlphaFoldDB" id="A0A1H1M1J7"/>